<name>G5ID37_9FIRM</name>
<dbReference type="SUPFAM" id="SSF51695">
    <property type="entry name" value="PLC-like phosphodiesterases"/>
    <property type="match status" value="1"/>
</dbReference>
<dbReference type="AlphaFoldDB" id="G5ID37"/>
<dbReference type="Gene3D" id="3.20.20.190">
    <property type="entry name" value="Phosphatidylinositol (PI) phosphodiesterase"/>
    <property type="match status" value="1"/>
</dbReference>
<dbReference type="PATRIC" id="fig|742737.3.peg.1425"/>
<feature type="transmembrane region" description="Helical" evidence="1">
    <location>
        <begin position="311"/>
        <end position="330"/>
    </location>
</feature>
<comment type="caution">
    <text evidence="3">The sequence shown here is derived from an EMBL/GenBank/DDBJ whole genome shotgun (WGS) entry which is preliminary data.</text>
</comment>
<evidence type="ECO:0000259" key="2">
    <source>
        <dbReference type="PROSITE" id="PS51704"/>
    </source>
</evidence>
<keyword evidence="1" id="KW-1133">Transmembrane helix</keyword>
<feature type="transmembrane region" description="Helical" evidence="1">
    <location>
        <begin position="266"/>
        <end position="290"/>
    </location>
</feature>
<evidence type="ECO:0000313" key="3">
    <source>
        <dbReference type="EMBL" id="EHI60602.1"/>
    </source>
</evidence>
<dbReference type="Pfam" id="PF03009">
    <property type="entry name" value="GDPD"/>
    <property type="match status" value="1"/>
</dbReference>
<feature type="transmembrane region" description="Helical" evidence="1">
    <location>
        <begin position="126"/>
        <end position="147"/>
    </location>
</feature>
<proteinExistence type="predicted"/>
<dbReference type="Proteomes" id="UP000005384">
    <property type="component" value="Unassembled WGS sequence"/>
</dbReference>
<dbReference type="RefSeq" id="WP_006779395.1">
    <property type="nucleotide sequence ID" value="NZ_JH379027.1"/>
</dbReference>
<feature type="domain" description="GP-PDE" evidence="2">
    <location>
        <begin position="346"/>
        <end position="565"/>
    </location>
</feature>
<dbReference type="InterPro" id="IPR017946">
    <property type="entry name" value="PLC-like_Pdiesterase_TIM-brl"/>
</dbReference>
<keyword evidence="1" id="KW-0812">Transmembrane</keyword>
<dbReference type="PANTHER" id="PTHR46211:SF8">
    <property type="entry name" value="PHOSPHODIESTERASE"/>
    <property type="match status" value="1"/>
</dbReference>
<dbReference type="Pfam" id="PF10110">
    <property type="entry name" value="GPDPase_memb"/>
    <property type="match status" value="1"/>
</dbReference>
<protein>
    <recommendedName>
        <fullName evidence="2">GP-PDE domain-containing protein</fullName>
    </recommendedName>
</protein>
<dbReference type="InterPro" id="IPR030395">
    <property type="entry name" value="GP_PDE_dom"/>
</dbReference>
<dbReference type="GO" id="GO:0006629">
    <property type="term" value="P:lipid metabolic process"/>
    <property type="evidence" value="ECO:0007669"/>
    <property type="project" value="InterPro"/>
</dbReference>
<dbReference type="GO" id="GO:0008081">
    <property type="term" value="F:phosphoric diester hydrolase activity"/>
    <property type="evidence" value="ECO:0007669"/>
    <property type="project" value="InterPro"/>
</dbReference>
<dbReference type="InterPro" id="IPR018476">
    <property type="entry name" value="GlyceroP-diester-Pdiesterase_M"/>
</dbReference>
<feature type="transmembrane region" description="Helical" evidence="1">
    <location>
        <begin position="220"/>
        <end position="246"/>
    </location>
</feature>
<sequence>MKQMIKNSFDISLKNWPVLLAFNMVYKMFSYSVLYSITSELLELILKTAGVSYLSAENLSLILRSPISVLLCLGIVFVTVLSVFFEIVASYVYCEAGWNQRRISIVQMLRQTLVHCRKIFHLQNGLLFLGFILTTILSVLPFSPYLLQWLGIPEFVMDFIKHNRLLFVGFLVIVVIANIICFLFLFFLPNTLFQNQSMKDAWKDGLTLLKKKKIASILRVLVSFVVFGFVVILFLGLSILGLVSYTKYVGIPAEWAETFIRYFCRAVPAAAFVVNSLSTIWLIATLISLYHQYREDDRPSAVVRDKRKPLFLLKQAAVIAFAVIAVLIFSESELGGSFVNETHIPPQIVAHRGGAAFAPENTMAALDHAIAMNLDMVEIDVQQLKDGELVLLHDDNFKRTAGENRKVWEVGYDEVKNYDAGSWFSPEFSGEPVPRLDDFLKRARNNIRVMIELKSTGHETNLVEGVIALVEKYEMLDQCNIGSMNLELLKEVKAINPDMETVYITPLIYSTQYDIDFIDAFSVETTMLTREMVVNMHWQGKAVYGWTANSKETIEKTSAARSMGL</sequence>
<feature type="transmembrane region" description="Helical" evidence="1">
    <location>
        <begin position="16"/>
        <end position="37"/>
    </location>
</feature>
<dbReference type="PROSITE" id="PS51704">
    <property type="entry name" value="GP_PDE"/>
    <property type="match status" value="1"/>
</dbReference>
<evidence type="ECO:0000256" key="1">
    <source>
        <dbReference type="SAM" id="Phobius"/>
    </source>
</evidence>
<dbReference type="HOGENOM" id="CLU_030006_15_1_9"/>
<feature type="transmembrane region" description="Helical" evidence="1">
    <location>
        <begin position="67"/>
        <end position="94"/>
    </location>
</feature>
<organism evidence="3 4">
    <name type="scientific">Hungatella hathewayi WAL-18680</name>
    <dbReference type="NCBI Taxonomy" id="742737"/>
    <lineage>
        <taxon>Bacteria</taxon>
        <taxon>Bacillati</taxon>
        <taxon>Bacillota</taxon>
        <taxon>Clostridia</taxon>
        <taxon>Lachnospirales</taxon>
        <taxon>Lachnospiraceae</taxon>
        <taxon>Hungatella</taxon>
    </lineage>
</organism>
<reference evidence="3 4" key="1">
    <citation type="submission" date="2011-08" db="EMBL/GenBank/DDBJ databases">
        <title>The Genome Sequence of Clostridium hathewayi WAL-18680.</title>
        <authorList>
            <consortium name="The Broad Institute Genome Sequencing Platform"/>
            <person name="Earl A."/>
            <person name="Ward D."/>
            <person name="Feldgarden M."/>
            <person name="Gevers D."/>
            <person name="Finegold S.M."/>
            <person name="Summanen P.H."/>
            <person name="Molitoris D.R."/>
            <person name="Song M."/>
            <person name="Daigneault M."/>
            <person name="Allen-Vercoe E."/>
            <person name="Young S.K."/>
            <person name="Zeng Q."/>
            <person name="Gargeya S."/>
            <person name="Fitzgerald M."/>
            <person name="Haas B."/>
            <person name="Abouelleil A."/>
            <person name="Alvarado L."/>
            <person name="Arachchi H.M."/>
            <person name="Berlin A."/>
            <person name="Brown A."/>
            <person name="Chapman S.B."/>
            <person name="Chen Z."/>
            <person name="Dunbar C."/>
            <person name="Freedman E."/>
            <person name="Gearin G."/>
            <person name="Gellesch M."/>
            <person name="Goldberg J."/>
            <person name="Griggs A."/>
            <person name="Gujja S."/>
            <person name="Heiman D."/>
            <person name="Howarth C."/>
            <person name="Larson L."/>
            <person name="Lui A."/>
            <person name="MacDonald P.J.P."/>
            <person name="Montmayeur A."/>
            <person name="Murphy C."/>
            <person name="Neiman D."/>
            <person name="Pearson M."/>
            <person name="Priest M."/>
            <person name="Roberts A."/>
            <person name="Saif S."/>
            <person name="Shea T."/>
            <person name="Shenoy N."/>
            <person name="Sisk P."/>
            <person name="Stolte C."/>
            <person name="Sykes S."/>
            <person name="Wortman J."/>
            <person name="Nusbaum C."/>
            <person name="Birren B."/>
        </authorList>
    </citation>
    <scope>NUCLEOTIDE SEQUENCE [LARGE SCALE GENOMIC DNA]</scope>
    <source>
        <strain evidence="3 4">WAL-18680</strain>
    </source>
</reference>
<feature type="transmembrane region" description="Helical" evidence="1">
    <location>
        <begin position="167"/>
        <end position="188"/>
    </location>
</feature>
<accession>G5ID37</accession>
<dbReference type="PANTHER" id="PTHR46211">
    <property type="entry name" value="GLYCEROPHOSPHORYL DIESTER PHOSPHODIESTERASE"/>
    <property type="match status" value="1"/>
</dbReference>
<keyword evidence="4" id="KW-1185">Reference proteome</keyword>
<dbReference type="EMBL" id="ADLN01000014">
    <property type="protein sequence ID" value="EHI60602.1"/>
    <property type="molecule type" value="Genomic_DNA"/>
</dbReference>
<gene>
    <name evidence="3" type="ORF">HMPREF9473_01411</name>
</gene>
<keyword evidence="1" id="KW-0472">Membrane</keyword>
<evidence type="ECO:0000313" key="4">
    <source>
        <dbReference type="Proteomes" id="UP000005384"/>
    </source>
</evidence>